<feature type="signal peptide" evidence="1">
    <location>
        <begin position="1"/>
        <end position="23"/>
    </location>
</feature>
<comment type="caution">
    <text evidence="2">The sequence shown here is derived from an EMBL/GenBank/DDBJ whole genome shotgun (WGS) entry which is preliminary data.</text>
</comment>
<name>A0A9P4MN54_9PEZI</name>
<evidence type="ECO:0000313" key="3">
    <source>
        <dbReference type="Proteomes" id="UP000799439"/>
    </source>
</evidence>
<dbReference type="EMBL" id="ML996085">
    <property type="protein sequence ID" value="KAF2153386.1"/>
    <property type="molecule type" value="Genomic_DNA"/>
</dbReference>
<accession>A0A9P4MN54</accession>
<proteinExistence type="predicted"/>
<sequence length="78" mass="8682">MVWDGQQVWQLLVVLLAPRSSAALNLEAWGWGWRADCKDTAGTDLLSLCSAVAFRVTFHARRYPAAAELVVRIPVQND</sequence>
<dbReference type="AlphaFoldDB" id="A0A9P4MN54"/>
<evidence type="ECO:0008006" key="4">
    <source>
        <dbReference type="Google" id="ProtNLM"/>
    </source>
</evidence>
<dbReference type="Proteomes" id="UP000799439">
    <property type="component" value="Unassembled WGS sequence"/>
</dbReference>
<keyword evidence="3" id="KW-1185">Reference proteome</keyword>
<organism evidence="2 3">
    <name type="scientific">Myriangium duriaei CBS 260.36</name>
    <dbReference type="NCBI Taxonomy" id="1168546"/>
    <lineage>
        <taxon>Eukaryota</taxon>
        <taxon>Fungi</taxon>
        <taxon>Dikarya</taxon>
        <taxon>Ascomycota</taxon>
        <taxon>Pezizomycotina</taxon>
        <taxon>Dothideomycetes</taxon>
        <taxon>Dothideomycetidae</taxon>
        <taxon>Myriangiales</taxon>
        <taxon>Myriangiaceae</taxon>
        <taxon>Myriangium</taxon>
    </lineage>
</organism>
<keyword evidence="1" id="KW-0732">Signal</keyword>
<evidence type="ECO:0000256" key="1">
    <source>
        <dbReference type="SAM" id="SignalP"/>
    </source>
</evidence>
<feature type="chain" id="PRO_5040430089" description="Secreted protein" evidence="1">
    <location>
        <begin position="24"/>
        <end position="78"/>
    </location>
</feature>
<reference evidence="2" key="1">
    <citation type="journal article" date="2020" name="Stud. Mycol.">
        <title>101 Dothideomycetes genomes: a test case for predicting lifestyles and emergence of pathogens.</title>
        <authorList>
            <person name="Haridas S."/>
            <person name="Albert R."/>
            <person name="Binder M."/>
            <person name="Bloem J."/>
            <person name="Labutti K."/>
            <person name="Salamov A."/>
            <person name="Andreopoulos B."/>
            <person name="Baker S."/>
            <person name="Barry K."/>
            <person name="Bills G."/>
            <person name="Bluhm B."/>
            <person name="Cannon C."/>
            <person name="Castanera R."/>
            <person name="Culley D."/>
            <person name="Daum C."/>
            <person name="Ezra D."/>
            <person name="Gonzalez J."/>
            <person name="Henrissat B."/>
            <person name="Kuo A."/>
            <person name="Liang C."/>
            <person name="Lipzen A."/>
            <person name="Lutzoni F."/>
            <person name="Magnuson J."/>
            <person name="Mondo S."/>
            <person name="Nolan M."/>
            <person name="Ohm R."/>
            <person name="Pangilinan J."/>
            <person name="Park H.-J."/>
            <person name="Ramirez L."/>
            <person name="Alfaro M."/>
            <person name="Sun H."/>
            <person name="Tritt A."/>
            <person name="Yoshinaga Y."/>
            <person name="Zwiers L.-H."/>
            <person name="Turgeon B."/>
            <person name="Goodwin S."/>
            <person name="Spatafora J."/>
            <person name="Crous P."/>
            <person name="Grigoriev I."/>
        </authorList>
    </citation>
    <scope>NUCLEOTIDE SEQUENCE</scope>
    <source>
        <strain evidence="2">CBS 260.36</strain>
    </source>
</reference>
<protein>
    <recommendedName>
        <fullName evidence="4">Secreted protein</fullName>
    </recommendedName>
</protein>
<gene>
    <name evidence="2" type="ORF">K461DRAFT_139706</name>
</gene>
<evidence type="ECO:0000313" key="2">
    <source>
        <dbReference type="EMBL" id="KAF2153386.1"/>
    </source>
</evidence>